<dbReference type="Pfam" id="PF02597">
    <property type="entry name" value="ThiS"/>
    <property type="match status" value="1"/>
</dbReference>
<dbReference type="InterPro" id="IPR003749">
    <property type="entry name" value="ThiS/MoaD-like"/>
</dbReference>
<evidence type="ECO:0000313" key="1">
    <source>
        <dbReference type="EMBL" id="SUZ86958.1"/>
    </source>
</evidence>
<dbReference type="InterPro" id="IPR016155">
    <property type="entry name" value="Mopterin_synth/thiamin_S_b"/>
</dbReference>
<accession>A0A381R7U5</accession>
<dbReference type="SUPFAM" id="SSF54285">
    <property type="entry name" value="MoaD/ThiS"/>
    <property type="match status" value="1"/>
</dbReference>
<dbReference type="Gene3D" id="3.10.20.30">
    <property type="match status" value="1"/>
</dbReference>
<gene>
    <name evidence="1" type="ORF">METZ01_LOCUS39812</name>
</gene>
<organism evidence="1">
    <name type="scientific">marine metagenome</name>
    <dbReference type="NCBI Taxonomy" id="408172"/>
    <lineage>
        <taxon>unclassified sequences</taxon>
        <taxon>metagenomes</taxon>
        <taxon>ecological metagenomes</taxon>
    </lineage>
</organism>
<sequence>VNGKEREVQSGLSVHELVEAFDLNPLLIVVELNREILSRDQFKDVHVSEGDAVELVHFVGGG</sequence>
<reference evidence="1" key="1">
    <citation type="submission" date="2018-05" db="EMBL/GenBank/DDBJ databases">
        <authorList>
            <person name="Lanie J.A."/>
            <person name="Ng W.-L."/>
            <person name="Kazmierczak K.M."/>
            <person name="Andrzejewski T.M."/>
            <person name="Davidsen T.M."/>
            <person name="Wayne K.J."/>
            <person name="Tettelin H."/>
            <person name="Glass J.I."/>
            <person name="Rusch D."/>
            <person name="Podicherti R."/>
            <person name="Tsui H.-C.T."/>
            <person name="Winkler M.E."/>
        </authorList>
    </citation>
    <scope>NUCLEOTIDE SEQUENCE</scope>
</reference>
<feature type="non-terminal residue" evidence="1">
    <location>
        <position position="1"/>
    </location>
</feature>
<dbReference type="EMBL" id="UINC01001705">
    <property type="protein sequence ID" value="SUZ86958.1"/>
    <property type="molecule type" value="Genomic_DNA"/>
</dbReference>
<dbReference type="PANTHER" id="PTHR34472">
    <property type="entry name" value="SULFUR CARRIER PROTEIN THIS"/>
    <property type="match status" value="1"/>
</dbReference>
<protein>
    <recommendedName>
        <fullName evidence="2">Thiamine biosynthesis protein ThiS</fullName>
    </recommendedName>
</protein>
<dbReference type="InterPro" id="IPR010035">
    <property type="entry name" value="Thi_S"/>
</dbReference>
<evidence type="ECO:0008006" key="2">
    <source>
        <dbReference type="Google" id="ProtNLM"/>
    </source>
</evidence>
<dbReference type="PANTHER" id="PTHR34472:SF1">
    <property type="entry name" value="SULFUR CARRIER PROTEIN THIS"/>
    <property type="match status" value="1"/>
</dbReference>
<dbReference type="AlphaFoldDB" id="A0A381R7U5"/>
<dbReference type="InterPro" id="IPR012675">
    <property type="entry name" value="Beta-grasp_dom_sf"/>
</dbReference>
<proteinExistence type="predicted"/>
<dbReference type="NCBIfam" id="TIGR01683">
    <property type="entry name" value="thiS"/>
    <property type="match status" value="1"/>
</dbReference>
<dbReference type="CDD" id="cd00565">
    <property type="entry name" value="Ubl_ThiS"/>
    <property type="match status" value="1"/>
</dbReference>
<name>A0A381R7U5_9ZZZZ</name>